<keyword evidence="1" id="KW-0472">Membrane</keyword>
<gene>
    <name evidence="2" type="ORF">MHPYR_430044</name>
</gene>
<evidence type="ECO:0000313" key="2">
    <source>
        <dbReference type="EMBL" id="SBS77455.1"/>
    </source>
</evidence>
<feature type="transmembrane region" description="Helical" evidence="1">
    <location>
        <begin position="34"/>
        <end position="55"/>
    </location>
</feature>
<organism evidence="2">
    <name type="scientific">uncultured Mycobacterium sp</name>
    <dbReference type="NCBI Taxonomy" id="171292"/>
    <lineage>
        <taxon>Bacteria</taxon>
        <taxon>Bacillati</taxon>
        <taxon>Actinomycetota</taxon>
        <taxon>Actinomycetes</taxon>
        <taxon>Mycobacteriales</taxon>
        <taxon>Mycobacteriaceae</taxon>
        <taxon>Mycobacterium</taxon>
        <taxon>environmental samples</taxon>
    </lineage>
</organism>
<keyword evidence="1" id="KW-1133">Transmembrane helix</keyword>
<keyword evidence="1" id="KW-0812">Transmembrane</keyword>
<name>A0A1Y5PFG5_9MYCO</name>
<sequence length="111" mass="11218">MTTTATLGVTAISTATPAHVQVLADGLFTSGTSIAYMLEGLLAAVALVVGTMSTLGKANKEGAGSALTNQFLVIGLSVTIFLSAGIAAVITHEFQSHGIRNSVNVPNPYGQ</sequence>
<dbReference type="EMBL" id="FLQS01000038">
    <property type="protein sequence ID" value="SBS77455.1"/>
    <property type="molecule type" value="Genomic_DNA"/>
</dbReference>
<reference evidence="2" key="1">
    <citation type="submission" date="2016-03" db="EMBL/GenBank/DDBJ databases">
        <authorList>
            <person name="Ploux O."/>
        </authorList>
    </citation>
    <scope>NUCLEOTIDE SEQUENCE</scope>
    <source>
        <strain evidence="2">UC10</strain>
    </source>
</reference>
<feature type="transmembrane region" description="Helical" evidence="1">
    <location>
        <begin position="67"/>
        <end position="90"/>
    </location>
</feature>
<protein>
    <submittedName>
        <fullName evidence="2">Uncharacterized protein</fullName>
    </submittedName>
</protein>
<accession>A0A1Y5PFG5</accession>
<dbReference type="AlphaFoldDB" id="A0A1Y5PFG5"/>
<evidence type="ECO:0000256" key="1">
    <source>
        <dbReference type="SAM" id="Phobius"/>
    </source>
</evidence>
<proteinExistence type="predicted"/>